<dbReference type="KEGG" id="mequ:KFV11_00890"/>
<evidence type="ECO:0000313" key="2">
    <source>
        <dbReference type="EMBL" id="KAA1039631.1"/>
    </source>
</evidence>
<dbReference type="AlphaFoldDB" id="A0A9Q9F1I3"/>
<reference evidence="2 4" key="1">
    <citation type="submission" date="2019-09" db="EMBL/GenBank/DDBJ databases">
        <authorList>
            <person name="Mazhar S."/>
            <person name="Altermann E."/>
            <person name="Hill C."/>
            <person name="Mcauliffe O."/>
        </authorList>
    </citation>
    <scope>NUCLEOTIDE SEQUENCE [LARGE SCALE GENOMIC DNA]</scope>
    <source>
        <strain evidence="2 4">ATCC 51831</strain>
    </source>
</reference>
<evidence type="ECO:0000313" key="3">
    <source>
        <dbReference type="EMBL" id="UTH13962.1"/>
    </source>
</evidence>
<sequence length="155" mass="17297">MVVLQVVGYKKSGKTTVINQLIRAARKLQLTVAVIKHHGDKSGNEIDIPLKRDHVTYMESGAAESIVEGYHYVHKLLKKSESSLDELINEVSSAPDIILVEGYKQADYPKIVLLRSESDKELLDLTTITQVIYTDAISTINYTDIIQGLINDETI</sequence>
<dbReference type="RefSeq" id="WP_149459025.1">
    <property type="nucleotide sequence ID" value="NZ_CP073809.1"/>
</dbReference>
<accession>A0A9Q9F1I3</accession>
<dbReference type="Pfam" id="PF03205">
    <property type="entry name" value="MobB"/>
    <property type="match status" value="1"/>
</dbReference>
<organism evidence="3 5">
    <name type="scientific">Macrococcus equipercicus</name>
    <dbReference type="NCBI Taxonomy" id="69967"/>
    <lineage>
        <taxon>Bacteria</taxon>
        <taxon>Bacillati</taxon>
        <taxon>Bacillota</taxon>
        <taxon>Bacilli</taxon>
        <taxon>Bacillales</taxon>
        <taxon>Staphylococcaceae</taxon>
        <taxon>Macrococcus</taxon>
    </lineage>
</organism>
<dbReference type="OrthoDB" id="9786803at2"/>
<dbReference type="InterPro" id="IPR004435">
    <property type="entry name" value="MobB_dom"/>
</dbReference>
<dbReference type="Proteomes" id="UP000295735">
    <property type="component" value="Unassembled WGS sequence"/>
</dbReference>
<dbReference type="Gene3D" id="3.40.50.300">
    <property type="entry name" value="P-loop containing nucleotide triphosphate hydrolases"/>
    <property type="match status" value="1"/>
</dbReference>
<dbReference type="GO" id="GO:0005525">
    <property type="term" value="F:GTP binding"/>
    <property type="evidence" value="ECO:0007669"/>
    <property type="project" value="InterPro"/>
</dbReference>
<name>A0A9Q9F1I3_9STAP</name>
<dbReference type="PANTHER" id="PTHR40072:SF1">
    <property type="entry name" value="MOLYBDOPTERIN-GUANINE DINUCLEOTIDE BIOSYNTHESIS ADAPTER PROTEIN"/>
    <property type="match status" value="1"/>
</dbReference>
<evidence type="ECO:0000259" key="1">
    <source>
        <dbReference type="Pfam" id="PF03205"/>
    </source>
</evidence>
<dbReference type="InterPro" id="IPR052539">
    <property type="entry name" value="MGD_biosynthesis_adapter"/>
</dbReference>
<reference evidence="3" key="2">
    <citation type="submission" date="2021-04" db="EMBL/GenBank/DDBJ databases">
        <title>Complete Genome Sequences of Macrococcus spp. from dog and cattle.</title>
        <authorList>
            <person name="Schwendener S."/>
            <person name="Perreten V."/>
        </authorList>
    </citation>
    <scope>NUCLEOTIDE SEQUENCE</scope>
    <source>
        <strain evidence="3">Epi0143-OL</strain>
    </source>
</reference>
<keyword evidence="4" id="KW-1185">Reference proteome</keyword>
<proteinExistence type="predicted"/>
<dbReference type="InterPro" id="IPR027417">
    <property type="entry name" value="P-loop_NTPase"/>
</dbReference>
<dbReference type="EMBL" id="CP073809">
    <property type="protein sequence ID" value="UTH13962.1"/>
    <property type="molecule type" value="Genomic_DNA"/>
</dbReference>
<dbReference type="EMBL" id="SCWC02000003">
    <property type="protein sequence ID" value="KAA1039631.1"/>
    <property type="molecule type" value="Genomic_DNA"/>
</dbReference>
<dbReference type="Proteomes" id="UP001057381">
    <property type="component" value="Chromosome"/>
</dbReference>
<dbReference type="GO" id="GO:0006777">
    <property type="term" value="P:Mo-molybdopterin cofactor biosynthetic process"/>
    <property type="evidence" value="ECO:0007669"/>
    <property type="project" value="InterPro"/>
</dbReference>
<feature type="domain" description="Molybdopterin-guanine dinucleotide biosynthesis protein B (MobB)" evidence="1">
    <location>
        <begin position="3"/>
        <end position="125"/>
    </location>
</feature>
<evidence type="ECO:0000313" key="5">
    <source>
        <dbReference type="Proteomes" id="UP001057381"/>
    </source>
</evidence>
<gene>
    <name evidence="3" type="primary">mobB</name>
    <name evidence="2" type="ORF">ERX35_006030</name>
    <name evidence="3" type="ORF">KFV11_00890</name>
</gene>
<evidence type="ECO:0000313" key="4">
    <source>
        <dbReference type="Proteomes" id="UP000295735"/>
    </source>
</evidence>
<dbReference type="NCBIfam" id="TIGR00176">
    <property type="entry name" value="mobB"/>
    <property type="match status" value="1"/>
</dbReference>
<protein>
    <submittedName>
        <fullName evidence="3">Molybdopterin-guanine dinucleotide biosynthesis protein B</fullName>
    </submittedName>
</protein>
<dbReference type="SUPFAM" id="SSF52540">
    <property type="entry name" value="P-loop containing nucleoside triphosphate hydrolases"/>
    <property type="match status" value="1"/>
</dbReference>
<dbReference type="PANTHER" id="PTHR40072">
    <property type="entry name" value="MOLYBDOPTERIN-GUANINE DINUCLEOTIDE BIOSYNTHESIS ADAPTER PROTEIN-RELATED"/>
    <property type="match status" value="1"/>
</dbReference>